<dbReference type="EMBL" id="KK198755">
    <property type="protein sequence ID" value="KCW80894.1"/>
    <property type="molecule type" value="Genomic_DNA"/>
</dbReference>
<dbReference type="Gramene" id="KCW80894">
    <property type="protein sequence ID" value="KCW80894"/>
    <property type="gene ID" value="EUGRSUZ_C02264"/>
</dbReference>
<organism evidence="1">
    <name type="scientific">Eucalyptus grandis</name>
    <name type="common">Flooded gum</name>
    <dbReference type="NCBI Taxonomy" id="71139"/>
    <lineage>
        <taxon>Eukaryota</taxon>
        <taxon>Viridiplantae</taxon>
        <taxon>Streptophyta</taxon>
        <taxon>Embryophyta</taxon>
        <taxon>Tracheophyta</taxon>
        <taxon>Spermatophyta</taxon>
        <taxon>Magnoliopsida</taxon>
        <taxon>eudicotyledons</taxon>
        <taxon>Gunneridae</taxon>
        <taxon>Pentapetalae</taxon>
        <taxon>rosids</taxon>
        <taxon>malvids</taxon>
        <taxon>Myrtales</taxon>
        <taxon>Myrtaceae</taxon>
        <taxon>Myrtoideae</taxon>
        <taxon>Eucalypteae</taxon>
        <taxon>Eucalyptus</taxon>
    </lineage>
</organism>
<accession>A0A059CRR9</accession>
<dbReference type="AlphaFoldDB" id="A0A059CRR9"/>
<gene>
    <name evidence="1" type="ORF">EUGRSUZ_C02264</name>
</gene>
<protein>
    <submittedName>
        <fullName evidence="1">Uncharacterized protein</fullName>
    </submittedName>
</protein>
<reference evidence="1" key="1">
    <citation type="submission" date="2013-07" db="EMBL/GenBank/DDBJ databases">
        <title>The genome of Eucalyptus grandis.</title>
        <authorList>
            <person name="Schmutz J."/>
            <person name="Hayes R."/>
            <person name="Myburg A."/>
            <person name="Tuskan G."/>
            <person name="Grattapaglia D."/>
            <person name="Rokhsar D.S."/>
        </authorList>
    </citation>
    <scope>NUCLEOTIDE SEQUENCE</scope>
    <source>
        <tissue evidence="1">Leaf extractions</tissue>
    </source>
</reference>
<sequence>MDKYNARSDRLALRALKCCEGNSEQMLLNITHIAKCSQRSNVPTREDKIHRNLGIQTKFSCYLGYDRHGVVFSKT</sequence>
<evidence type="ECO:0000313" key="1">
    <source>
        <dbReference type="EMBL" id="KCW80894.1"/>
    </source>
</evidence>
<dbReference type="InParanoid" id="A0A059CRR9"/>
<name>A0A059CRR9_EUCGR</name>
<proteinExistence type="predicted"/>